<proteinExistence type="predicted"/>
<feature type="domain" description="DUF3846" evidence="1">
    <location>
        <begin position="233"/>
        <end position="327"/>
    </location>
</feature>
<accession>A0A1Q8QVK7</accession>
<comment type="caution">
    <text evidence="3">The sequence shown here is derived from an EMBL/GenBank/DDBJ whole genome shotgun (WGS) entry which is preliminary data.</text>
</comment>
<evidence type="ECO:0000313" key="3">
    <source>
        <dbReference type="EMBL" id="OLN31359.1"/>
    </source>
</evidence>
<dbReference type="OrthoDB" id="2166284at2"/>
<dbReference type="Pfam" id="PF12957">
    <property type="entry name" value="DUF3846"/>
    <property type="match status" value="1"/>
</dbReference>
<dbReference type="AlphaFoldDB" id="A0A1Q8QVK7"/>
<dbReference type="RefSeq" id="WP_075365272.1">
    <property type="nucleotide sequence ID" value="NZ_MLBF01000019.1"/>
</dbReference>
<reference evidence="3 4" key="1">
    <citation type="submission" date="2016-09" db="EMBL/GenBank/DDBJ databases">
        <title>Complete genome of Desulfosporosinus sp. OL.</title>
        <authorList>
            <person name="Mardanov A."/>
            <person name="Beletsky A."/>
            <person name="Panova A."/>
            <person name="Karnachuk O."/>
            <person name="Ravin N."/>
        </authorList>
    </citation>
    <scope>NUCLEOTIDE SEQUENCE [LARGE SCALE GENOMIC DNA]</scope>
    <source>
        <strain evidence="3 4">OL</strain>
    </source>
</reference>
<protein>
    <recommendedName>
        <fullName evidence="5">DUF3846 domain-containing protein</fullName>
    </recommendedName>
</protein>
<gene>
    <name evidence="3" type="ORF">DSOL_2698</name>
</gene>
<evidence type="ECO:0008006" key="5">
    <source>
        <dbReference type="Google" id="ProtNLM"/>
    </source>
</evidence>
<evidence type="ECO:0000259" key="1">
    <source>
        <dbReference type="Pfam" id="PF12957"/>
    </source>
</evidence>
<organism evidence="3 4">
    <name type="scientific">Desulfosporosinus metallidurans</name>
    <dbReference type="NCBI Taxonomy" id="1888891"/>
    <lineage>
        <taxon>Bacteria</taxon>
        <taxon>Bacillati</taxon>
        <taxon>Bacillota</taxon>
        <taxon>Clostridia</taxon>
        <taxon>Eubacteriales</taxon>
        <taxon>Desulfitobacteriaceae</taxon>
        <taxon>Desulfosporosinus</taxon>
    </lineage>
</organism>
<evidence type="ECO:0000259" key="2">
    <source>
        <dbReference type="Pfam" id="PF19854"/>
    </source>
</evidence>
<dbReference type="InterPro" id="IPR046292">
    <property type="entry name" value="DUF6329"/>
</dbReference>
<feature type="domain" description="DUF6329" evidence="2">
    <location>
        <begin position="62"/>
        <end position="96"/>
    </location>
</feature>
<dbReference type="Proteomes" id="UP000186102">
    <property type="component" value="Unassembled WGS sequence"/>
</dbReference>
<dbReference type="InterPro" id="IPR024559">
    <property type="entry name" value="DUF3846"/>
</dbReference>
<evidence type="ECO:0000313" key="4">
    <source>
        <dbReference type="Proteomes" id="UP000186102"/>
    </source>
</evidence>
<name>A0A1Q8QVK7_9FIRM</name>
<keyword evidence="4" id="KW-1185">Reference proteome</keyword>
<dbReference type="STRING" id="1888891.DSOL_2698"/>
<dbReference type="Pfam" id="PF19854">
    <property type="entry name" value="DUF6329"/>
    <property type="match status" value="1"/>
</dbReference>
<sequence length="349" mass="39376">MLTTKAVFNRKLDDFEPKNCVIEKVVALTSHEYDKFSENMLADYDFIRDNKDLQYFGEDATCHCILVVGEERDDGILVQGEGYDYARYAAFLPNASLFLAAVMEQEQSAEKQTVARGLKLKDLMSMPWEDIHLIHSDEDIDLAALCEFKSDTLTDAGKKEWADILEADVHRIFTGEYGLQIEVSGVKPQRLSDFSYMLAGYCSVQDYEKWVTQKLEATLAETNSEPQSEHQKIKVLMVEPHETPYVAEIGNDLASMQKAVGGNIQAVDLASYVSLVCNEEGKLLEMEGNRSLGKDILVGNFFIAGYNDEGEFISLTEEQIEKYTQEFLTPESFTKEQIEEATGFTSISF</sequence>
<dbReference type="EMBL" id="MLBF01000019">
    <property type="protein sequence ID" value="OLN31359.1"/>
    <property type="molecule type" value="Genomic_DNA"/>
</dbReference>